<dbReference type="HAMAP" id="MF_00020">
    <property type="entry name" value="Acetate_kinase"/>
    <property type="match status" value="1"/>
</dbReference>
<name>A0A0A1TI16_9HYPO</name>
<dbReference type="InterPro" id="IPR023865">
    <property type="entry name" value="Aliphatic_acid_kinase_CS"/>
</dbReference>
<dbReference type="PIRSF" id="PIRSF000722">
    <property type="entry name" value="Acetate_prop_kin"/>
    <property type="match status" value="1"/>
</dbReference>
<dbReference type="GO" id="GO:0008776">
    <property type="term" value="F:acetate kinase activity"/>
    <property type="evidence" value="ECO:0007669"/>
    <property type="project" value="UniProtKB-UniRule"/>
</dbReference>
<protein>
    <recommendedName>
        <fullName evidence="5">Probable acetate kinase</fullName>
        <ecNumber evidence="5">2.7.2.1</ecNumber>
    </recommendedName>
    <alternativeName>
        <fullName evidence="5">Acetokinase</fullName>
    </alternativeName>
</protein>
<dbReference type="AlphaFoldDB" id="A0A0A1TI16"/>
<dbReference type="HOGENOM" id="CLU_020352_1_0_1"/>
<dbReference type="PROSITE" id="PS01076">
    <property type="entry name" value="ACETATE_KINASE_2"/>
    <property type="match status" value="1"/>
</dbReference>
<dbReference type="GO" id="GO:0005524">
    <property type="term" value="F:ATP binding"/>
    <property type="evidence" value="ECO:0007669"/>
    <property type="project" value="UniProtKB-KW"/>
</dbReference>
<dbReference type="PROSITE" id="PS01075">
    <property type="entry name" value="ACETATE_KINASE_1"/>
    <property type="match status" value="1"/>
</dbReference>
<feature type="site" description="Transition state stabilizer" evidence="5">
    <location>
        <position position="188"/>
    </location>
</feature>
<dbReference type="GO" id="GO:0000287">
    <property type="term" value="F:magnesium ion binding"/>
    <property type="evidence" value="ECO:0007669"/>
    <property type="project" value="UniProtKB-UniRule"/>
</dbReference>
<dbReference type="Gene3D" id="3.30.420.40">
    <property type="match status" value="2"/>
</dbReference>
<evidence type="ECO:0000313" key="7">
    <source>
        <dbReference type="Proteomes" id="UP000039046"/>
    </source>
</evidence>
<evidence type="ECO:0000256" key="5">
    <source>
        <dbReference type="HAMAP-Rule" id="MF_03131"/>
    </source>
</evidence>
<dbReference type="Pfam" id="PF00871">
    <property type="entry name" value="Acetate_kinase"/>
    <property type="match status" value="1"/>
</dbReference>
<evidence type="ECO:0000256" key="4">
    <source>
        <dbReference type="ARBA" id="ARBA00022840"/>
    </source>
</evidence>
<keyword evidence="2 5" id="KW-0547">Nucleotide-binding</keyword>
<keyword evidence="7" id="KW-1185">Reference proteome</keyword>
<keyword evidence="3 5" id="KW-0418">Kinase</keyword>
<dbReference type="EMBL" id="CDHN01000003">
    <property type="protein sequence ID" value="CEJ90063.1"/>
    <property type="molecule type" value="Genomic_DNA"/>
</dbReference>
<dbReference type="GO" id="GO:0006083">
    <property type="term" value="P:acetate metabolic process"/>
    <property type="evidence" value="ECO:0007669"/>
    <property type="project" value="TreeGrafter"/>
</dbReference>
<keyword evidence="5" id="KW-0479">Metal-binding</keyword>
<evidence type="ECO:0000256" key="2">
    <source>
        <dbReference type="ARBA" id="ARBA00022741"/>
    </source>
</evidence>
<feature type="active site" description="Proton donor/acceptor" evidence="5">
    <location>
        <position position="156"/>
    </location>
</feature>
<organism evidence="6 7">
    <name type="scientific">[Torrubiella] hemipterigena</name>
    <dbReference type="NCBI Taxonomy" id="1531966"/>
    <lineage>
        <taxon>Eukaryota</taxon>
        <taxon>Fungi</taxon>
        <taxon>Dikarya</taxon>
        <taxon>Ascomycota</taxon>
        <taxon>Pezizomycotina</taxon>
        <taxon>Sordariomycetes</taxon>
        <taxon>Hypocreomycetidae</taxon>
        <taxon>Hypocreales</taxon>
        <taxon>Clavicipitaceae</taxon>
        <taxon>Clavicipitaceae incertae sedis</taxon>
        <taxon>'Torrubiella' clade</taxon>
    </lineage>
</organism>
<feature type="binding site" evidence="5">
    <location>
        <position position="100"/>
    </location>
    <ligand>
        <name>substrate</name>
    </ligand>
</feature>
<proteinExistence type="inferred from homology"/>
<dbReference type="InterPro" id="IPR043129">
    <property type="entry name" value="ATPase_NBD"/>
</dbReference>
<dbReference type="SUPFAM" id="SSF53067">
    <property type="entry name" value="Actin-like ATPase domain"/>
    <property type="match status" value="2"/>
</dbReference>
<accession>A0A0A1TI16</accession>
<comment type="pathway">
    <text evidence="5">Metabolic intermediate biosynthesis; acetyl-CoA biosynthesis; acetyl-CoA from acetate: step 1/2.</text>
</comment>
<dbReference type="UniPathway" id="UPA00340">
    <property type="reaction ID" value="UER00458"/>
</dbReference>
<gene>
    <name evidence="6" type="ORF">VHEMI05871</name>
</gene>
<dbReference type="InterPro" id="IPR000890">
    <property type="entry name" value="Aliphatic_acid_kin_short-chain"/>
</dbReference>
<keyword evidence="4 5" id="KW-0067">ATP-binding</keyword>
<feature type="binding site" evidence="5">
    <location>
        <position position="16"/>
    </location>
    <ligand>
        <name>ATP</name>
        <dbReference type="ChEBI" id="CHEBI:30616"/>
    </ligand>
</feature>
<comment type="caution">
    <text evidence="5">Lacks conserved residue(s) required for the propagation of feature annotation.</text>
</comment>
<evidence type="ECO:0000256" key="3">
    <source>
        <dbReference type="ARBA" id="ARBA00022777"/>
    </source>
</evidence>
<evidence type="ECO:0000256" key="1">
    <source>
        <dbReference type="ARBA" id="ARBA00022679"/>
    </source>
</evidence>
<feature type="site" description="Transition state stabilizer" evidence="5">
    <location>
        <position position="249"/>
    </location>
</feature>
<dbReference type="GO" id="GO:0006085">
    <property type="term" value="P:acetyl-CoA biosynthetic process"/>
    <property type="evidence" value="ECO:0007669"/>
    <property type="project" value="UniProtKB-UniRule"/>
</dbReference>
<dbReference type="EC" id="2.7.2.1" evidence="5"/>
<comment type="cofactor">
    <cofactor evidence="5">
        <name>Mg(2+)</name>
        <dbReference type="ChEBI" id="CHEBI:18420"/>
    </cofactor>
</comment>
<feature type="binding site" evidence="5">
    <location>
        <begin position="216"/>
        <end position="220"/>
    </location>
    <ligand>
        <name>ATP</name>
        <dbReference type="ChEBI" id="CHEBI:30616"/>
    </ligand>
</feature>
<dbReference type="PRINTS" id="PR00471">
    <property type="entry name" value="ACETATEKNASE"/>
</dbReference>
<keyword evidence="5" id="KW-0460">Magnesium</keyword>
<comment type="catalytic activity">
    <reaction evidence="5">
        <text>acetate + ATP = acetyl phosphate + ADP</text>
        <dbReference type="Rhea" id="RHEA:11352"/>
        <dbReference type="ChEBI" id="CHEBI:22191"/>
        <dbReference type="ChEBI" id="CHEBI:30089"/>
        <dbReference type="ChEBI" id="CHEBI:30616"/>
        <dbReference type="ChEBI" id="CHEBI:456216"/>
        <dbReference type="EC" id="2.7.2.1"/>
    </reaction>
</comment>
<dbReference type="NCBIfam" id="TIGR00016">
    <property type="entry name" value="ackA"/>
    <property type="match status" value="1"/>
</dbReference>
<sequence>MTKILLTVNAGSSSLKLSAFLLKDGTGAPQRILTACIRGIRTASTSIFYSRYGETINNNHAIKAVQDPCDAFSAAFTVLLQDPNLCEIKSKDDIDFVCHRIVHGGRLSNPRVIDEQTLQVLAQAGHLAPLHTSGALSIVSQCKQQLIHAINIACFDTQFHRPIPAHIYTYAIDQKMATERGLRKYGFHGLSYAFLTRSVASFLRIDQESMNLIALHLGSGASACAILNGKSLDTSMGLTPLSGLPGATRSGTIDPSIVFHSACPTSNNSPSTNDTIHWSNAEHMLNDRSGWLSLTGTTDFAAIVASSHPNCKLAFDLFVHRICDFIGSYYVALQGRVDALVFAGGIGENCSELRAAVVRNLLCLGFVVDERRNESNANINTATIRDISADNQKRRVLICQTDEEMEMSQICASMKLY</sequence>
<dbReference type="OrthoDB" id="67445at2759"/>
<feature type="binding site" evidence="5">
    <location>
        <begin position="345"/>
        <end position="349"/>
    </location>
    <ligand>
        <name>ATP</name>
        <dbReference type="ChEBI" id="CHEBI:30616"/>
    </ligand>
</feature>
<dbReference type="STRING" id="1531966.A0A0A1TI16"/>
<feature type="binding site" evidence="5">
    <location>
        <position position="403"/>
    </location>
    <ligand>
        <name>Mg(2+)</name>
        <dbReference type="ChEBI" id="CHEBI:18420"/>
    </ligand>
</feature>
<dbReference type="InterPro" id="IPR004372">
    <property type="entry name" value="Ac/propionate_kinase"/>
</dbReference>
<feature type="binding site" evidence="5">
    <location>
        <position position="9"/>
    </location>
    <ligand>
        <name>Mg(2+)</name>
        <dbReference type="ChEBI" id="CHEBI:18420"/>
    </ligand>
</feature>
<keyword evidence="1 5" id="KW-0808">Transferase</keyword>
<comment type="similarity">
    <text evidence="5">Belongs to the acetokinase family.</text>
</comment>
<dbReference type="Proteomes" id="UP000039046">
    <property type="component" value="Unassembled WGS sequence"/>
</dbReference>
<evidence type="ECO:0000313" key="6">
    <source>
        <dbReference type="EMBL" id="CEJ90063.1"/>
    </source>
</evidence>
<dbReference type="PANTHER" id="PTHR21060">
    <property type="entry name" value="ACETATE KINASE"/>
    <property type="match status" value="1"/>
</dbReference>
<dbReference type="PANTHER" id="PTHR21060:SF15">
    <property type="entry name" value="ACETATE KINASE-RELATED"/>
    <property type="match status" value="1"/>
</dbReference>
<reference evidence="6 7" key="1">
    <citation type="journal article" date="2015" name="Genome Announc.">
        <title>Draft Genome Sequence and Gene Annotation of the Entomopathogenic Fungus Verticillium hemipterigenum.</title>
        <authorList>
            <person name="Horn F."/>
            <person name="Habel A."/>
            <person name="Scharf D.H."/>
            <person name="Dworschak J."/>
            <person name="Brakhage A.A."/>
            <person name="Guthke R."/>
            <person name="Hertweck C."/>
            <person name="Linde J."/>
        </authorList>
    </citation>
    <scope>NUCLEOTIDE SEQUENCE [LARGE SCALE GENOMIC DNA]</scope>
</reference>